<evidence type="ECO:0000313" key="2">
    <source>
        <dbReference type="EMBL" id="SFK22788.1"/>
    </source>
</evidence>
<evidence type="ECO:0000259" key="1">
    <source>
        <dbReference type="Pfam" id="PF01869"/>
    </source>
</evidence>
<dbReference type="Proteomes" id="UP000199598">
    <property type="component" value="Unassembled WGS sequence"/>
</dbReference>
<keyword evidence="3" id="KW-1185">Reference proteome</keyword>
<dbReference type="Gene3D" id="3.30.420.40">
    <property type="match status" value="2"/>
</dbReference>
<name>A0A1I3XT98_9HYPH</name>
<keyword evidence="2" id="KW-0808">Transferase</keyword>
<dbReference type="PANTHER" id="PTHR43190">
    <property type="entry name" value="N-ACETYL-D-GLUCOSAMINE KINASE"/>
    <property type="match status" value="1"/>
</dbReference>
<dbReference type="PANTHER" id="PTHR43190:SF3">
    <property type="entry name" value="N-ACETYL-D-GLUCOSAMINE KINASE"/>
    <property type="match status" value="1"/>
</dbReference>
<sequence length="289" mass="30526">MDYILGVDGGGSSCRAAIATADGRLLGRGKAGSANIYSDPTQSLSSILHAAKEACKDAGLTEEALQQTFAVLGLAGANAHNDPIGLAENLPFAAVQVVSDSLIALEGAHGSDDGVIGILGTGSNFMARKGEKHYYLGGWGFHCGDQGSGAKMGERALEEALLAHDGLRSLCPLTEHILRQFDDDPRKLSEFARTAKPKDFGEFMPIILIYAKQQSRLALDIVEEGTTYVASALRLLSDDGKLPIALLGGLSHAYDAFLPPDLKQFFVPAKNDALRGALAMAERENALNT</sequence>
<dbReference type="InterPro" id="IPR002731">
    <property type="entry name" value="ATPase_BadF"/>
</dbReference>
<organism evidence="2 3">
    <name type="scientific">Pseudovibrio ascidiaceicola</name>
    <dbReference type="NCBI Taxonomy" id="285279"/>
    <lineage>
        <taxon>Bacteria</taxon>
        <taxon>Pseudomonadati</taxon>
        <taxon>Pseudomonadota</taxon>
        <taxon>Alphaproteobacteria</taxon>
        <taxon>Hyphomicrobiales</taxon>
        <taxon>Stappiaceae</taxon>
        <taxon>Pseudovibrio</taxon>
    </lineage>
</organism>
<dbReference type="CDD" id="cd24082">
    <property type="entry name" value="ASKHA_NBD_GspK-like"/>
    <property type="match status" value="1"/>
</dbReference>
<protein>
    <submittedName>
        <fullName evidence="2">Glucosamine kinase</fullName>
    </submittedName>
</protein>
<proteinExistence type="predicted"/>
<dbReference type="InterPro" id="IPR043129">
    <property type="entry name" value="ATPase_NBD"/>
</dbReference>
<reference evidence="2 3" key="1">
    <citation type="submission" date="2016-10" db="EMBL/GenBank/DDBJ databases">
        <authorList>
            <person name="Varghese N."/>
            <person name="Submissions S."/>
        </authorList>
    </citation>
    <scope>NUCLEOTIDE SEQUENCE [LARGE SCALE GENOMIC DNA]</scope>
    <source>
        <strain evidence="2 3">DSM 16392</strain>
    </source>
</reference>
<accession>A0A1I3XT98</accession>
<dbReference type="GO" id="GO:0016301">
    <property type="term" value="F:kinase activity"/>
    <property type="evidence" value="ECO:0007669"/>
    <property type="project" value="UniProtKB-KW"/>
</dbReference>
<dbReference type="Pfam" id="PF01869">
    <property type="entry name" value="BcrAD_BadFG"/>
    <property type="match status" value="1"/>
</dbReference>
<feature type="domain" description="ATPase BadF/BadG/BcrA/BcrD type" evidence="1">
    <location>
        <begin position="5"/>
        <end position="253"/>
    </location>
</feature>
<comment type="caution">
    <text evidence="2">The sequence shown here is derived from an EMBL/GenBank/DDBJ whole genome shotgun (WGS) entry which is preliminary data.</text>
</comment>
<dbReference type="SUPFAM" id="SSF53067">
    <property type="entry name" value="Actin-like ATPase domain"/>
    <property type="match status" value="2"/>
</dbReference>
<gene>
    <name evidence="2" type="ORF">SAMN04488518_103139</name>
</gene>
<evidence type="ECO:0000313" key="3">
    <source>
        <dbReference type="Proteomes" id="UP000199598"/>
    </source>
</evidence>
<keyword evidence="2" id="KW-0418">Kinase</keyword>
<dbReference type="InterPro" id="IPR052519">
    <property type="entry name" value="Euk-type_GlcNAc_Kinase"/>
</dbReference>
<dbReference type="EMBL" id="FOSK01000003">
    <property type="protein sequence ID" value="SFK22788.1"/>
    <property type="molecule type" value="Genomic_DNA"/>
</dbReference>